<evidence type="ECO:0000313" key="2">
    <source>
        <dbReference type="EMBL" id="MCY6959046.1"/>
    </source>
</evidence>
<dbReference type="Gene3D" id="1.10.1760.20">
    <property type="match status" value="1"/>
</dbReference>
<sequence length="175" mass="18578">MRENVKKLTFTALLTAFAIIIPLYFGFLRIVIPPVFSATIASHVPVFLAMFLGPGAAIAVGVGSAFGFLIALGPYVAARAFMHVFVGIIGAYLLKKDISFGKIVVITAPIHGLLEGISTIPFMGVKGFTISYVILTVGVGTVIHHIVDGTISGVLVQALEKSGQVNFVKKSYLEK</sequence>
<keyword evidence="1" id="KW-0472">Membrane</keyword>
<dbReference type="Proteomes" id="UP001144612">
    <property type="component" value="Unassembled WGS sequence"/>
</dbReference>
<feature type="transmembrane region" description="Helical" evidence="1">
    <location>
        <begin position="12"/>
        <end position="32"/>
    </location>
</feature>
<protein>
    <submittedName>
        <fullName evidence="2">ECF transporter S component</fullName>
    </submittedName>
</protein>
<name>A0ABT4DCW4_9CLOT</name>
<gene>
    <name evidence="2" type="ORF">OW729_10560</name>
</gene>
<reference evidence="2" key="1">
    <citation type="submission" date="2022-12" db="EMBL/GenBank/DDBJ databases">
        <title>Clostridium sp. nov., isolated from industrial wastewater.</title>
        <authorList>
            <person name="Jiayan W."/>
        </authorList>
    </citation>
    <scope>NUCLEOTIDE SEQUENCE</scope>
    <source>
        <strain evidence="2">ZC22-4</strain>
    </source>
</reference>
<keyword evidence="1" id="KW-0812">Transmembrane</keyword>
<evidence type="ECO:0000256" key="1">
    <source>
        <dbReference type="SAM" id="Phobius"/>
    </source>
</evidence>
<dbReference type="EMBL" id="JAPQFJ010000010">
    <property type="protein sequence ID" value="MCY6959046.1"/>
    <property type="molecule type" value="Genomic_DNA"/>
</dbReference>
<evidence type="ECO:0000313" key="3">
    <source>
        <dbReference type="Proteomes" id="UP001144612"/>
    </source>
</evidence>
<comment type="caution">
    <text evidence="2">The sequence shown here is derived from an EMBL/GenBank/DDBJ whole genome shotgun (WGS) entry which is preliminary data.</text>
</comment>
<dbReference type="RefSeq" id="WP_268061469.1">
    <property type="nucleotide sequence ID" value="NZ_JAPQFJ010000010.1"/>
</dbReference>
<keyword evidence="3" id="KW-1185">Reference proteome</keyword>
<organism evidence="2 3">
    <name type="scientific">Clostridium brassicae</name>
    <dbReference type="NCBI Taxonomy" id="2999072"/>
    <lineage>
        <taxon>Bacteria</taxon>
        <taxon>Bacillati</taxon>
        <taxon>Bacillota</taxon>
        <taxon>Clostridia</taxon>
        <taxon>Eubacteriales</taxon>
        <taxon>Clostridiaceae</taxon>
        <taxon>Clostridium</taxon>
    </lineage>
</organism>
<feature type="transmembrane region" description="Helical" evidence="1">
    <location>
        <begin position="44"/>
        <end position="70"/>
    </location>
</feature>
<accession>A0ABT4DCW4</accession>
<keyword evidence="1" id="KW-1133">Transmembrane helix</keyword>
<proteinExistence type="predicted"/>
<feature type="transmembrane region" description="Helical" evidence="1">
    <location>
        <begin position="76"/>
        <end position="94"/>
    </location>
</feature>